<accession>A0A7X2IYQ6</accession>
<keyword evidence="7" id="KW-1185">Reference proteome</keyword>
<dbReference type="PRINTS" id="PR00081">
    <property type="entry name" value="GDHRDH"/>
</dbReference>
<evidence type="ECO:0000313" key="7">
    <source>
        <dbReference type="Proteomes" id="UP000448867"/>
    </source>
</evidence>
<proteinExistence type="inferred from homology"/>
<sequence>MRLQKKVMVITGGGSGIGRAAALKAVREGAKVVVADINEDTGKETVSLIENSGGEAAFYKVDVTHFQEVEALVQYAADSYGTIDVMFNNAGIGLNKPFLDHNPEDYDKVVKVNQYGVYYGILAAGRKMKELDVKGSIINTASVFGYMASPGVFGYQAAKGAVIMMTKSAALELAPYGIRVTAVAPGGVNTPIVQGYKDLGLWDHLSSQQMTGNIIEPEQIADVVAFMASEESSVINGTVVMADDGYTSFKSHYGR</sequence>
<evidence type="ECO:0000256" key="3">
    <source>
        <dbReference type="ARBA" id="ARBA00023027"/>
    </source>
</evidence>
<dbReference type="CDD" id="cd05233">
    <property type="entry name" value="SDR_c"/>
    <property type="match status" value="1"/>
</dbReference>
<gene>
    <name evidence="6" type="ORF">GJU40_07090</name>
</gene>
<comment type="similarity">
    <text evidence="1">Belongs to the short-chain dehydrogenases/reductases (SDR) family.</text>
</comment>
<dbReference type="EMBL" id="WKKI01000009">
    <property type="protein sequence ID" value="MRX71937.1"/>
    <property type="molecule type" value="Genomic_DNA"/>
</dbReference>
<keyword evidence="3" id="KW-0520">NAD</keyword>
<evidence type="ECO:0000313" key="6">
    <source>
        <dbReference type="EMBL" id="MRX71937.1"/>
    </source>
</evidence>
<keyword evidence="5" id="KW-0753">Steroid metabolism</keyword>
<dbReference type="InterPro" id="IPR036291">
    <property type="entry name" value="NAD(P)-bd_dom_sf"/>
</dbReference>
<evidence type="ECO:0000256" key="1">
    <source>
        <dbReference type="ARBA" id="ARBA00006484"/>
    </source>
</evidence>
<dbReference type="RefSeq" id="WP_154307079.1">
    <property type="nucleotide sequence ID" value="NZ_WKKI01000009.1"/>
</dbReference>
<dbReference type="AlphaFoldDB" id="A0A7X2IYQ6"/>
<dbReference type="InterPro" id="IPR002347">
    <property type="entry name" value="SDR_fam"/>
</dbReference>
<dbReference type="OrthoDB" id="306388at2"/>
<keyword evidence="4" id="KW-0443">Lipid metabolism</keyword>
<dbReference type="Proteomes" id="UP000448867">
    <property type="component" value="Unassembled WGS sequence"/>
</dbReference>
<dbReference type="SUPFAM" id="SSF51735">
    <property type="entry name" value="NAD(P)-binding Rossmann-fold domains"/>
    <property type="match status" value="1"/>
</dbReference>
<keyword evidence="2" id="KW-0560">Oxidoreductase</keyword>
<evidence type="ECO:0000256" key="5">
    <source>
        <dbReference type="ARBA" id="ARBA00023221"/>
    </source>
</evidence>
<dbReference type="GO" id="GO:0008206">
    <property type="term" value="P:bile acid metabolic process"/>
    <property type="evidence" value="ECO:0007669"/>
    <property type="project" value="UniProtKB-ARBA"/>
</dbReference>
<dbReference type="PANTHER" id="PTHR43180:SF28">
    <property type="entry name" value="NAD(P)-BINDING ROSSMANN-FOLD SUPERFAMILY PROTEIN"/>
    <property type="match status" value="1"/>
</dbReference>
<evidence type="ECO:0000256" key="4">
    <source>
        <dbReference type="ARBA" id="ARBA00023098"/>
    </source>
</evidence>
<dbReference type="PANTHER" id="PTHR43180">
    <property type="entry name" value="3-OXOACYL-(ACYL-CARRIER-PROTEIN) REDUCTASE (AFU_ORTHOLOGUE AFUA_6G11210)"/>
    <property type="match status" value="1"/>
</dbReference>
<protein>
    <submittedName>
        <fullName evidence="6">SDR family oxidoreductase</fullName>
    </submittedName>
</protein>
<dbReference type="FunFam" id="3.40.50.720:FF:000084">
    <property type="entry name" value="Short-chain dehydrogenase reductase"/>
    <property type="match status" value="1"/>
</dbReference>
<name>A0A7X2IYQ6_9BACI</name>
<dbReference type="Gene3D" id="3.40.50.720">
    <property type="entry name" value="NAD(P)-binding Rossmann-like Domain"/>
    <property type="match status" value="1"/>
</dbReference>
<comment type="caution">
    <text evidence="6">The sequence shown here is derived from an EMBL/GenBank/DDBJ whole genome shotgun (WGS) entry which is preliminary data.</text>
</comment>
<dbReference type="GO" id="GO:0016491">
    <property type="term" value="F:oxidoreductase activity"/>
    <property type="evidence" value="ECO:0007669"/>
    <property type="project" value="UniProtKB-KW"/>
</dbReference>
<evidence type="ECO:0000256" key="2">
    <source>
        <dbReference type="ARBA" id="ARBA00023002"/>
    </source>
</evidence>
<dbReference type="Pfam" id="PF13561">
    <property type="entry name" value="adh_short_C2"/>
    <property type="match status" value="1"/>
</dbReference>
<dbReference type="PRINTS" id="PR00080">
    <property type="entry name" value="SDRFAMILY"/>
</dbReference>
<organism evidence="6 7">
    <name type="scientific">Metabacillus lacus</name>
    <dbReference type="NCBI Taxonomy" id="1983721"/>
    <lineage>
        <taxon>Bacteria</taxon>
        <taxon>Bacillati</taxon>
        <taxon>Bacillota</taxon>
        <taxon>Bacilli</taxon>
        <taxon>Bacillales</taxon>
        <taxon>Bacillaceae</taxon>
        <taxon>Metabacillus</taxon>
    </lineage>
</organism>
<reference evidence="6 7" key="1">
    <citation type="submission" date="2019-11" db="EMBL/GenBank/DDBJ databases">
        <title>Bacillus lacus genome.</title>
        <authorList>
            <person name="Allen C.J."/>
            <person name="Newman J.D."/>
        </authorList>
    </citation>
    <scope>NUCLEOTIDE SEQUENCE [LARGE SCALE GENOMIC DNA]</scope>
    <source>
        <strain evidence="6 7">KCTC 33946</strain>
    </source>
</reference>